<dbReference type="InterPro" id="IPR024311">
    <property type="entry name" value="Lipocalin-like"/>
</dbReference>
<proteinExistence type="predicted"/>
<sequence length="137" mass="15009">MPLPDNALHGGWRLDSFVARDDAGHTRYPLGRRPRGLILYTGDGWMSAQLAPDPSGGADEIGDYIAYGGRFHVDAAAGTVRHDVVMATMPDLIAQPQLRQYEIDGDVLTLSATMTDDSGSTHSTLVWRRDSDPTERR</sequence>
<evidence type="ECO:0000256" key="1">
    <source>
        <dbReference type="SAM" id="MobiDB-lite"/>
    </source>
</evidence>
<reference evidence="3 4" key="1">
    <citation type="submission" date="2018-12" db="EMBL/GenBank/DDBJ databases">
        <authorList>
            <consortium name="Pathogen Informatics"/>
        </authorList>
    </citation>
    <scope>NUCLEOTIDE SEQUENCE [LARGE SCALE GENOMIC DNA]</scope>
    <source>
        <strain evidence="3 4">NCTC10485</strain>
    </source>
</reference>
<evidence type="ECO:0000313" key="3">
    <source>
        <dbReference type="EMBL" id="VEG45500.1"/>
    </source>
</evidence>
<dbReference type="EMBL" id="LR134355">
    <property type="protein sequence ID" value="VEG45500.1"/>
    <property type="molecule type" value="Genomic_DNA"/>
</dbReference>
<keyword evidence="4" id="KW-1185">Reference proteome</keyword>
<gene>
    <name evidence="3" type="ORF">NCTC10485_00619</name>
</gene>
<evidence type="ECO:0000259" key="2">
    <source>
        <dbReference type="Pfam" id="PF13924"/>
    </source>
</evidence>
<accession>A0A448HZ89</accession>
<evidence type="ECO:0000313" key="4">
    <source>
        <dbReference type="Proteomes" id="UP000282551"/>
    </source>
</evidence>
<dbReference type="OrthoDB" id="118834at2"/>
<organism evidence="3 4">
    <name type="scientific">Mycolicibacterium chitae</name>
    <name type="common">Mycobacterium chitae</name>
    <dbReference type="NCBI Taxonomy" id="1792"/>
    <lineage>
        <taxon>Bacteria</taxon>
        <taxon>Bacillati</taxon>
        <taxon>Actinomycetota</taxon>
        <taxon>Actinomycetes</taxon>
        <taxon>Mycobacteriales</taxon>
        <taxon>Mycobacteriaceae</taxon>
        <taxon>Mycolicibacterium</taxon>
    </lineage>
</organism>
<feature type="compositionally biased region" description="Basic and acidic residues" evidence="1">
    <location>
        <begin position="127"/>
        <end position="137"/>
    </location>
</feature>
<feature type="domain" description="Lipocalin-like" evidence="2">
    <location>
        <begin position="9"/>
        <end position="129"/>
    </location>
</feature>
<dbReference type="AlphaFoldDB" id="A0A448HZ89"/>
<feature type="compositionally biased region" description="Polar residues" evidence="1">
    <location>
        <begin position="114"/>
        <end position="124"/>
    </location>
</feature>
<feature type="region of interest" description="Disordered" evidence="1">
    <location>
        <begin position="114"/>
        <end position="137"/>
    </location>
</feature>
<dbReference type="Proteomes" id="UP000282551">
    <property type="component" value="Chromosome"/>
</dbReference>
<protein>
    <recommendedName>
        <fullName evidence="2">Lipocalin-like domain-containing protein</fullName>
    </recommendedName>
</protein>
<name>A0A448HZ89_MYCCI</name>
<dbReference type="Pfam" id="PF13924">
    <property type="entry name" value="Lipocalin_5"/>
    <property type="match status" value="1"/>
</dbReference>